<proteinExistence type="predicted"/>
<dbReference type="NCBIfam" id="TIGR01704">
    <property type="entry name" value="MTA_SAH-Nsdase"/>
    <property type="match status" value="1"/>
</dbReference>
<evidence type="ECO:0000256" key="1">
    <source>
        <dbReference type="ARBA" id="ARBA00004945"/>
    </source>
</evidence>
<accession>A0A4Q5M2X4</accession>
<evidence type="ECO:0000256" key="4">
    <source>
        <dbReference type="ARBA" id="ARBA00022801"/>
    </source>
</evidence>
<evidence type="ECO:0000313" key="9">
    <source>
        <dbReference type="Proteomes" id="UP000293162"/>
    </source>
</evidence>
<gene>
    <name evidence="8" type="ORF">EWM59_05720</name>
</gene>
<dbReference type="UniPathway" id="UPA00904">
    <property type="reaction ID" value="UER00871"/>
</dbReference>
<dbReference type="CDD" id="cd09008">
    <property type="entry name" value="MTAN"/>
    <property type="match status" value="1"/>
</dbReference>
<dbReference type="PANTHER" id="PTHR46832">
    <property type="entry name" value="5'-METHYLTHIOADENOSINE/S-ADENOSYLHOMOCYSTEINE NUCLEOSIDASE"/>
    <property type="match status" value="1"/>
</dbReference>
<dbReference type="GO" id="GO:0009164">
    <property type="term" value="P:nucleoside catabolic process"/>
    <property type="evidence" value="ECO:0007669"/>
    <property type="project" value="InterPro"/>
</dbReference>
<sequence>MKHIDTLWEKLQYIIPTGYEYSKNITLTTDISSLTGLKKSRRDDILKPLNLFHFARIFLLLILFTSLTPTFAQRIAILGAMPEEIQLLESQMSKIKTKTVLGFQFKTGKLNGKKIVLTETGIGKVNAAVVTTLIIKEFHPKSVIFTGIAGGISESLRQGDIVIGNRLTYHDYGRLTNEGLSTNATRNPITKQLNPLYFSSDSLLVLQALNAAKEVRLQKMSAEASQPNISVGTIVTGDTFVTSSTAVGHFEKTLQASATEMEGAAVAQVCYQQHIPFLIIRSISDKANEKASVDFQTFKKIASDNSATLVKEILKQL</sequence>
<keyword evidence="6" id="KW-1133">Transmembrane helix</keyword>
<keyword evidence="8" id="KW-0326">Glycosidase</keyword>
<keyword evidence="6" id="KW-0472">Membrane</keyword>
<dbReference type="PANTHER" id="PTHR46832:SF1">
    <property type="entry name" value="5'-METHYLTHIOADENOSINE_S-ADENOSYLHOMOCYSTEINE NUCLEOSIDASE"/>
    <property type="match status" value="1"/>
</dbReference>
<evidence type="ECO:0000256" key="6">
    <source>
        <dbReference type="SAM" id="Phobius"/>
    </source>
</evidence>
<evidence type="ECO:0000259" key="7">
    <source>
        <dbReference type="Pfam" id="PF01048"/>
    </source>
</evidence>
<evidence type="ECO:0000313" key="8">
    <source>
        <dbReference type="EMBL" id="RYU96648.1"/>
    </source>
</evidence>
<reference evidence="8 9" key="1">
    <citation type="submission" date="2019-02" db="EMBL/GenBank/DDBJ databases">
        <title>Bacterial novel species Emticicia sp. 17J42-9 isolated from soil.</title>
        <authorList>
            <person name="Jung H.-Y."/>
        </authorList>
    </citation>
    <scope>NUCLEOTIDE SEQUENCE [LARGE SCALE GENOMIC DNA]</scope>
    <source>
        <strain evidence="8 9">17J42-9</strain>
    </source>
</reference>
<feature type="domain" description="Nucleoside phosphorylase" evidence="7">
    <location>
        <begin position="74"/>
        <end position="315"/>
    </location>
</feature>
<organism evidence="8 9">
    <name type="scientific">Emticicia agri</name>
    <dbReference type="NCBI Taxonomy" id="2492393"/>
    <lineage>
        <taxon>Bacteria</taxon>
        <taxon>Pseudomonadati</taxon>
        <taxon>Bacteroidota</taxon>
        <taxon>Cytophagia</taxon>
        <taxon>Cytophagales</taxon>
        <taxon>Leadbetterellaceae</taxon>
        <taxon>Emticicia</taxon>
    </lineage>
</organism>
<keyword evidence="3" id="KW-0028">Amino-acid biosynthesis</keyword>
<evidence type="ECO:0000256" key="2">
    <source>
        <dbReference type="ARBA" id="ARBA00011974"/>
    </source>
</evidence>
<dbReference type="RefSeq" id="WP_130019983.1">
    <property type="nucleotide sequence ID" value="NZ_SEWF01000006.1"/>
</dbReference>
<dbReference type="InterPro" id="IPR000845">
    <property type="entry name" value="Nucleoside_phosphorylase_d"/>
</dbReference>
<dbReference type="GO" id="GO:0019284">
    <property type="term" value="P:L-methionine salvage from S-adenosylmethionine"/>
    <property type="evidence" value="ECO:0007669"/>
    <property type="project" value="TreeGrafter"/>
</dbReference>
<keyword evidence="5" id="KW-0486">Methionine biosynthesis</keyword>
<comment type="caution">
    <text evidence="8">The sequence shown here is derived from an EMBL/GenBank/DDBJ whole genome shotgun (WGS) entry which is preliminary data.</text>
</comment>
<feature type="transmembrane region" description="Helical" evidence="6">
    <location>
        <begin position="49"/>
        <end position="67"/>
    </location>
</feature>
<comment type="pathway">
    <text evidence="1">Amino-acid biosynthesis; L-methionine biosynthesis via salvage pathway; S-methyl-5-thio-alpha-D-ribose 1-phosphate from S-methyl-5'-thioadenosine (hydrolase route): step 1/2.</text>
</comment>
<dbReference type="GO" id="GO:0008782">
    <property type="term" value="F:adenosylhomocysteine nucleosidase activity"/>
    <property type="evidence" value="ECO:0007669"/>
    <property type="project" value="UniProtKB-EC"/>
</dbReference>
<evidence type="ECO:0000256" key="5">
    <source>
        <dbReference type="ARBA" id="ARBA00023167"/>
    </source>
</evidence>
<keyword evidence="4 8" id="KW-0378">Hydrolase</keyword>
<dbReference type="AlphaFoldDB" id="A0A4Q5M2X4"/>
<evidence type="ECO:0000256" key="3">
    <source>
        <dbReference type="ARBA" id="ARBA00022605"/>
    </source>
</evidence>
<keyword evidence="6" id="KW-0812">Transmembrane</keyword>
<protein>
    <recommendedName>
        <fullName evidence="2">adenosylhomocysteine nucleosidase</fullName>
        <ecNumber evidence="2">3.2.2.9</ecNumber>
    </recommendedName>
</protein>
<dbReference type="EC" id="3.2.2.9" evidence="2"/>
<dbReference type="InterPro" id="IPR010049">
    <property type="entry name" value="MTA_SAH_Nsdase"/>
</dbReference>
<dbReference type="SUPFAM" id="SSF53167">
    <property type="entry name" value="Purine and uridine phosphorylases"/>
    <property type="match status" value="1"/>
</dbReference>
<dbReference type="NCBIfam" id="NF004079">
    <property type="entry name" value="PRK05584.1"/>
    <property type="match status" value="1"/>
</dbReference>
<keyword evidence="9" id="KW-1185">Reference proteome</keyword>
<dbReference type="Proteomes" id="UP000293162">
    <property type="component" value="Unassembled WGS sequence"/>
</dbReference>
<dbReference type="GO" id="GO:0005829">
    <property type="term" value="C:cytosol"/>
    <property type="evidence" value="ECO:0007669"/>
    <property type="project" value="TreeGrafter"/>
</dbReference>
<dbReference type="Gene3D" id="3.40.50.1580">
    <property type="entry name" value="Nucleoside phosphorylase domain"/>
    <property type="match status" value="1"/>
</dbReference>
<dbReference type="GO" id="GO:0019509">
    <property type="term" value="P:L-methionine salvage from methylthioadenosine"/>
    <property type="evidence" value="ECO:0007669"/>
    <property type="project" value="UniProtKB-UniPathway"/>
</dbReference>
<dbReference type="Pfam" id="PF01048">
    <property type="entry name" value="PNP_UDP_1"/>
    <property type="match status" value="1"/>
</dbReference>
<dbReference type="EMBL" id="SEWF01000006">
    <property type="protein sequence ID" value="RYU96648.1"/>
    <property type="molecule type" value="Genomic_DNA"/>
</dbReference>
<dbReference type="GO" id="GO:0008930">
    <property type="term" value="F:methylthioadenosine nucleosidase activity"/>
    <property type="evidence" value="ECO:0007669"/>
    <property type="project" value="InterPro"/>
</dbReference>
<dbReference type="OrthoDB" id="9792278at2"/>
<name>A0A4Q5M2X4_9BACT</name>
<dbReference type="InterPro" id="IPR035994">
    <property type="entry name" value="Nucleoside_phosphorylase_sf"/>
</dbReference>